<dbReference type="GO" id="GO:0005524">
    <property type="term" value="F:ATP binding"/>
    <property type="evidence" value="ECO:0007669"/>
    <property type="project" value="UniProtKB-KW"/>
</dbReference>
<evidence type="ECO:0000259" key="5">
    <source>
        <dbReference type="Pfam" id="PF08543"/>
    </source>
</evidence>
<proteinExistence type="predicted"/>
<evidence type="ECO:0000313" key="7">
    <source>
        <dbReference type="EMBL" id="ADI73113.1"/>
    </source>
</evidence>
<feature type="domain" description="Thiamine-phosphate synthase ThiN" evidence="6">
    <location>
        <begin position="275"/>
        <end position="436"/>
    </location>
</feature>
<evidence type="ECO:0000256" key="2">
    <source>
        <dbReference type="ARBA" id="ARBA00022741"/>
    </source>
</evidence>
<feature type="domain" description="Pyridoxamine kinase/Phosphomethylpyrimidine kinase" evidence="5">
    <location>
        <begin position="14"/>
        <end position="255"/>
    </location>
</feature>
<dbReference type="GO" id="GO:0008972">
    <property type="term" value="F:phosphomethylpyrimidine kinase activity"/>
    <property type="evidence" value="ECO:0007669"/>
    <property type="project" value="InterPro"/>
</dbReference>
<reference evidence="7 8" key="1">
    <citation type="submission" date="2010-06" db="EMBL/GenBank/DDBJ databases">
        <title>Complete sequence chromosome of Methanohalobium evestigatum Z-7303.</title>
        <authorList>
            <consortium name="US DOE Joint Genome Institute"/>
            <person name="Lucas S."/>
            <person name="Copeland A."/>
            <person name="Lapidus A."/>
            <person name="Cheng J.-F."/>
            <person name="Bruce D."/>
            <person name="Goodwin L."/>
            <person name="Pitluck S."/>
            <person name="Saunders E."/>
            <person name="Detter J.C."/>
            <person name="Han C."/>
            <person name="Tapia R."/>
            <person name="Land M."/>
            <person name="Hauser L."/>
            <person name="Kyrpides N."/>
            <person name="Mikhailova N."/>
            <person name="Sieprawska-Lupa M."/>
            <person name="Whitman W.B."/>
            <person name="Anderson I."/>
            <person name="Woyke T."/>
        </authorList>
    </citation>
    <scope>NUCLEOTIDE SEQUENCE [LARGE SCALE GENOMIC DNA]</scope>
    <source>
        <strain evidence="8">ATCC BAA-1072 / DSM 3721 / NBRC 107634 / OCM 161 / Z-7303</strain>
    </source>
</reference>
<dbReference type="Pfam" id="PF10120">
    <property type="entry name" value="ThiN"/>
    <property type="match status" value="1"/>
</dbReference>
<keyword evidence="8" id="KW-1185">Reference proteome</keyword>
<sequence>MDKLPVAFTIAGSDSGGGAGIEADIKTFAALGVYGTCAITSVTAQNTEGVISSYDLPKNIVSEQIDAVCKDMNVGWTKTGMLGSNEIVKTVADSIKKHNLSIVLDPVMAAQAGGTLLKEDAMPLLTDELLPLCKIVTPNTEEAYKLSGIYIKDLNDARDAARKIAEKGKCHVIITGGHLEACDLVYDYEKDDFTVIYGSFVEGGTHGSGCTYSSAIVSYLNKGFSLEDAAKYAKQFVENAIKESLHIGNGVNPVNQLADLHDNSERYKVIQNSMDALDLLQNNQAFTNLIPEVGSNIAMAIPNASEISDVAAVEGRIVHLKKYPKPVGSIDFGASSHVARIVLAAMKFNPEIKSAINIKYTPRILDICNEIGYDISSFNRADEPEETSTMDWGVTFAISTYGTVPDAIYDKGGIGKEPMVRLLGKSAVDVVNKAIKIAEKCV</sequence>
<dbReference type="SUPFAM" id="SSF53613">
    <property type="entry name" value="Ribokinase-like"/>
    <property type="match status" value="1"/>
</dbReference>
<dbReference type="InterPro" id="IPR029056">
    <property type="entry name" value="Ribokinase-like"/>
</dbReference>
<dbReference type="InterPro" id="IPR019293">
    <property type="entry name" value="ThiN"/>
</dbReference>
<dbReference type="GO" id="GO:0008902">
    <property type="term" value="F:hydroxymethylpyrimidine kinase activity"/>
    <property type="evidence" value="ECO:0007669"/>
    <property type="project" value="TreeGrafter"/>
</dbReference>
<evidence type="ECO:0000313" key="8">
    <source>
        <dbReference type="Proteomes" id="UP000000391"/>
    </source>
</evidence>
<dbReference type="PANTHER" id="PTHR20858:SF17">
    <property type="entry name" value="HYDROXYMETHYLPYRIMIDINE_PHOSPHOMETHYLPYRIMIDINE KINASE THI20-RELATED"/>
    <property type="match status" value="1"/>
</dbReference>
<dbReference type="InterPro" id="IPR004399">
    <property type="entry name" value="HMP/HMP-P_kinase_dom"/>
</dbReference>
<dbReference type="Gene3D" id="3.40.1190.20">
    <property type="match status" value="1"/>
</dbReference>
<dbReference type="GO" id="GO:0009228">
    <property type="term" value="P:thiamine biosynthetic process"/>
    <property type="evidence" value="ECO:0007669"/>
    <property type="project" value="InterPro"/>
</dbReference>
<dbReference type="AlphaFoldDB" id="D7E691"/>
<dbReference type="Gene3D" id="3.40.225.10">
    <property type="entry name" value="Class II aldolase/adducin N-terminal domain"/>
    <property type="match status" value="1"/>
</dbReference>
<organism evidence="7 8">
    <name type="scientific">Methanohalobium evestigatum (strain ATCC BAA-1072 / DSM 3721 / NBRC 107634 / OCM 161 / Z-7303)</name>
    <dbReference type="NCBI Taxonomy" id="644295"/>
    <lineage>
        <taxon>Archaea</taxon>
        <taxon>Methanobacteriati</taxon>
        <taxon>Methanobacteriota</taxon>
        <taxon>Stenosarchaea group</taxon>
        <taxon>Methanomicrobia</taxon>
        <taxon>Methanosarcinales</taxon>
        <taxon>Methanosarcinaceae</taxon>
        <taxon>Methanohalobium</taxon>
    </lineage>
</organism>
<dbReference type="FunFam" id="3.40.1190.20:FF:000003">
    <property type="entry name" value="Phosphomethylpyrimidine kinase ThiD"/>
    <property type="match status" value="1"/>
</dbReference>
<evidence type="ECO:0000256" key="3">
    <source>
        <dbReference type="ARBA" id="ARBA00022777"/>
    </source>
</evidence>
<evidence type="ECO:0000256" key="1">
    <source>
        <dbReference type="ARBA" id="ARBA00022679"/>
    </source>
</evidence>
<keyword evidence="2" id="KW-0547">Nucleotide-binding</keyword>
<dbReference type="KEGG" id="mev:Metev_0182"/>
<evidence type="ECO:0000256" key="4">
    <source>
        <dbReference type="ARBA" id="ARBA00022840"/>
    </source>
</evidence>
<dbReference type="OrthoDB" id="43786at2157"/>
<dbReference type="STRING" id="644295.Metev_0182"/>
<dbReference type="CDD" id="cd01169">
    <property type="entry name" value="HMPP_kinase"/>
    <property type="match status" value="1"/>
</dbReference>
<dbReference type="Proteomes" id="UP000000391">
    <property type="component" value="Chromosome"/>
</dbReference>
<gene>
    <name evidence="7" type="ordered locus">Metev_0182</name>
</gene>
<keyword evidence="4" id="KW-0067">ATP-binding</keyword>
<dbReference type="GeneID" id="9345793"/>
<dbReference type="PANTHER" id="PTHR20858">
    <property type="entry name" value="PHOSPHOMETHYLPYRIMIDINE KINASE"/>
    <property type="match status" value="1"/>
</dbReference>
<name>D7E691_METEZ</name>
<dbReference type="InterPro" id="IPR013749">
    <property type="entry name" value="PM/HMP-P_kinase-1"/>
</dbReference>
<dbReference type="InterPro" id="IPR036409">
    <property type="entry name" value="Aldolase_II/adducin_N_sf"/>
</dbReference>
<evidence type="ECO:0000259" key="6">
    <source>
        <dbReference type="Pfam" id="PF10120"/>
    </source>
</evidence>
<keyword evidence="3 7" id="KW-0418">Kinase</keyword>
<keyword evidence="1" id="KW-0808">Transferase</keyword>
<dbReference type="RefSeq" id="WP_013193681.1">
    <property type="nucleotide sequence ID" value="NC_014253.1"/>
</dbReference>
<dbReference type="Pfam" id="PF08543">
    <property type="entry name" value="Phos_pyr_kin"/>
    <property type="match status" value="1"/>
</dbReference>
<dbReference type="EMBL" id="CP002069">
    <property type="protein sequence ID" value="ADI73113.1"/>
    <property type="molecule type" value="Genomic_DNA"/>
</dbReference>
<protein>
    <submittedName>
        <fullName evidence="7">Phosphomethylpyrimidine kinase</fullName>
    </submittedName>
</protein>
<dbReference type="GO" id="GO:0005829">
    <property type="term" value="C:cytosol"/>
    <property type="evidence" value="ECO:0007669"/>
    <property type="project" value="TreeGrafter"/>
</dbReference>
<accession>D7E691</accession>
<dbReference type="SUPFAM" id="SSF53639">
    <property type="entry name" value="AraD/HMP-PK domain-like"/>
    <property type="match status" value="1"/>
</dbReference>
<dbReference type="HOGENOM" id="CLU_035788_0_0_2"/>
<dbReference type="NCBIfam" id="TIGR00097">
    <property type="entry name" value="HMP-P_kinase"/>
    <property type="match status" value="1"/>
</dbReference>